<evidence type="ECO:0008006" key="5">
    <source>
        <dbReference type="Google" id="ProtNLM"/>
    </source>
</evidence>
<keyword evidence="2" id="KW-0175">Coiled coil</keyword>
<feature type="coiled-coil region" evidence="2">
    <location>
        <begin position="17"/>
        <end position="44"/>
    </location>
</feature>
<comment type="caution">
    <text evidence="3">The sequence shown here is derived from an EMBL/GenBank/DDBJ whole genome shotgun (WGS) entry which is preliminary data.</text>
</comment>
<gene>
    <name evidence="3" type="ORF">Q7C36_009634</name>
</gene>
<evidence type="ECO:0000313" key="3">
    <source>
        <dbReference type="EMBL" id="KAK2847952.1"/>
    </source>
</evidence>
<comment type="similarity">
    <text evidence="1">Belongs to the HSBP1 family.</text>
</comment>
<accession>A0AA88SYT8</accession>
<dbReference type="GO" id="GO:0003714">
    <property type="term" value="F:transcription corepressor activity"/>
    <property type="evidence" value="ECO:0007669"/>
    <property type="project" value="InterPro"/>
</dbReference>
<organism evidence="3 4">
    <name type="scientific">Tachysurus vachellii</name>
    <name type="common">Darkbarbel catfish</name>
    <name type="synonym">Pelteobagrus vachellii</name>
    <dbReference type="NCBI Taxonomy" id="175792"/>
    <lineage>
        <taxon>Eukaryota</taxon>
        <taxon>Metazoa</taxon>
        <taxon>Chordata</taxon>
        <taxon>Craniata</taxon>
        <taxon>Vertebrata</taxon>
        <taxon>Euteleostomi</taxon>
        <taxon>Actinopterygii</taxon>
        <taxon>Neopterygii</taxon>
        <taxon>Teleostei</taxon>
        <taxon>Ostariophysi</taxon>
        <taxon>Siluriformes</taxon>
        <taxon>Bagridae</taxon>
        <taxon>Tachysurus</taxon>
    </lineage>
</organism>
<keyword evidence="4" id="KW-1185">Reference proteome</keyword>
<dbReference type="EMBL" id="JAVHJS010000009">
    <property type="protein sequence ID" value="KAK2847952.1"/>
    <property type="molecule type" value="Genomic_DNA"/>
</dbReference>
<dbReference type="GO" id="GO:0070370">
    <property type="term" value="P:cellular heat acclimation"/>
    <property type="evidence" value="ECO:0007669"/>
    <property type="project" value="TreeGrafter"/>
</dbReference>
<sequence length="55" mass="5850">MAETDPKSVQDLTAVPLDEMSTRIDDLEKNIADLMTQAGVEEAEGENKAKGGEAS</sequence>
<dbReference type="GO" id="GO:0005829">
    <property type="term" value="C:cytosol"/>
    <property type="evidence" value="ECO:0007669"/>
    <property type="project" value="TreeGrafter"/>
</dbReference>
<protein>
    <recommendedName>
        <fullName evidence="5">Heat shock factor binding protein 1</fullName>
    </recommendedName>
</protein>
<dbReference type="PANTHER" id="PTHR19424:SF0">
    <property type="entry name" value="HEAT SHOCK FACTOR BINDING PROTEIN 1"/>
    <property type="match status" value="1"/>
</dbReference>
<dbReference type="Gene3D" id="1.20.5.430">
    <property type="match status" value="1"/>
</dbReference>
<evidence type="ECO:0000256" key="1">
    <source>
        <dbReference type="ARBA" id="ARBA00006349"/>
    </source>
</evidence>
<dbReference type="Pfam" id="PF06825">
    <property type="entry name" value="HSBP1"/>
    <property type="match status" value="1"/>
</dbReference>
<evidence type="ECO:0000313" key="4">
    <source>
        <dbReference type="Proteomes" id="UP001187315"/>
    </source>
</evidence>
<dbReference type="Proteomes" id="UP001187315">
    <property type="component" value="Unassembled WGS sequence"/>
</dbReference>
<evidence type="ECO:0000256" key="2">
    <source>
        <dbReference type="SAM" id="Coils"/>
    </source>
</evidence>
<dbReference type="AlphaFoldDB" id="A0AA88SYT8"/>
<dbReference type="PANTHER" id="PTHR19424">
    <property type="entry name" value="HEAT SHOCK FACTOR BINDING PROTEIN 1"/>
    <property type="match status" value="1"/>
</dbReference>
<dbReference type="InterPro" id="IPR009643">
    <property type="entry name" value="HS1-bd"/>
</dbReference>
<dbReference type="GO" id="GO:0005634">
    <property type="term" value="C:nucleus"/>
    <property type="evidence" value="ECO:0007669"/>
    <property type="project" value="TreeGrafter"/>
</dbReference>
<reference evidence="3" key="1">
    <citation type="submission" date="2023-08" db="EMBL/GenBank/DDBJ databases">
        <title>Pelteobagrus vachellii genome.</title>
        <authorList>
            <person name="Liu H."/>
        </authorList>
    </citation>
    <scope>NUCLEOTIDE SEQUENCE</scope>
    <source>
        <strain evidence="3">PRFRI_2022a</strain>
        <tissue evidence="3">Muscle</tissue>
    </source>
</reference>
<name>A0AA88SYT8_TACVA</name>
<proteinExistence type="inferred from homology"/>